<keyword evidence="16" id="KW-1185">Reference proteome</keyword>
<feature type="chain" id="PRO_5043538752" description="Glypican-6" evidence="14">
    <location>
        <begin position="21"/>
        <end position="659"/>
    </location>
</feature>
<keyword evidence="3" id="KW-1003">Cell membrane</keyword>
<feature type="signal peptide" evidence="14">
    <location>
        <begin position="1"/>
        <end position="20"/>
    </location>
</feature>
<evidence type="ECO:0000256" key="2">
    <source>
        <dbReference type="ARBA" id="ARBA00010260"/>
    </source>
</evidence>
<evidence type="ECO:0000256" key="8">
    <source>
        <dbReference type="ARBA" id="ARBA00023180"/>
    </source>
</evidence>
<comment type="subcellular location">
    <subcellularLocation>
        <location evidence="1 12">Cell membrane</location>
        <topology evidence="1 12">Lipid-anchor</topology>
        <topology evidence="1 12">GPI-anchor</topology>
    </subcellularLocation>
</comment>
<dbReference type="GO" id="GO:0045202">
    <property type="term" value="C:synapse"/>
    <property type="evidence" value="ECO:0007669"/>
    <property type="project" value="TreeGrafter"/>
</dbReference>
<keyword evidence="4 12" id="KW-0336">GPI-anchor</keyword>
<protein>
    <recommendedName>
        <fullName evidence="17">Glypican-6</fullName>
    </recommendedName>
</protein>
<dbReference type="GO" id="GO:0016477">
    <property type="term" value="P:cell migration"/>
    <property type="evidence" value="ECO:0007669"/>
    <property type="project" value="TreeGrafter"/>
</dbReference>
<feature type="compositionally biased region" description="Low complexity" evidence="13">
    <location>
        <begin position="593"/>
        <end position="625"/>
    </location>
</feature>
<keyword evidence="8" id="KW-0325">Glycoprotein</keyword>
<evidence type="ECO:0000256" key="7">
    <source>
        <dbReference type="ARBA" id="ARBA00023136"/>
    </source>
</evidence>
<dbReference type="InterPro" id="IPR001863">
    <property type="entry name" value="Glypican"/>
</dbReference>
<dbReference type="Proteomes" id="UP001160148">
    <property type="component" value="Unassembled WGS sequence"/>
</dbReference>
<evidence type="ECO:0000256" key="14">
    <source>
        <dbReference type="SAM" id="SignalP"/>
    </source>
</evidence>
<dbReference type="GO" id="GO:0009986">
    <property type="term" value="C:cell surface"/>
    <property type="evidence" value="ECO:0007669"/>
    <property type="project" value="TreeGrafter"/>
</dbReference>
<evidence type="ECO:0000256" key="3">
    <source>
        <dbReference type="ARBA" id="ARBA00022475"/>
    </source>
</evidence>
<feature type="region of interest" description="Disordered" evidence="13">
    <location>
        <begin position="337"/>
        <end position="356"/>
    </location>
</feature>
<dbReference type="PANTHER" id="PTHR10822">
    <property type="entry name" value="GLYPICAN"/>
    <property type="match status" value="1"/>
</dbReference>
<keyword evidence="10 12" id="KW-0449">Lipoprotein</keyword>
<evidence type="ECO:0000256" key="4">
    <source>
        <dbReference type="ARBA" id="ARBA00022622"/>
    </source>
</evidence>
<keyword evidence="9 12" id="KW-0357">Heparan sulfate</keyword>
<name>A0AAV0VJ15_9HEMI</name>
<sequence length="659" mass="73317">MTRSFWLLAVVLCLAQAATASSPSSCYRTSNYFRTHFNDTSYVLEQPAISSAYLQVCGKSQETCCHENSEPQLVTVGRSMYDDKLQTSLKTLSGMYKEKAAKFDEYFKDMLNKARMGFHDMFKKTYGMMYEQNSYLFQDLFRDLEKYYDAGNTNIVEVLENFFSVLCQKMFTVMNSQFTFDAKYLVCVSESMSEVAPFGDVPDKLSAPLKRSFVASRTYVQALKIAGDILANINKMAPTQECLVGFSRMTQCPACRGLQDSKACNGYCLNVMKGCLAYHSQLDQDWNAFLDIMEKVKKRLLGPFNIELVVIPINVKISEGIMNFQENSQNVSQKVFSNCGKPTLGPSRRRRRRDVLYNGDDYYDYQQGRARTRKKKRPEEGGERKKQQQQPQRKKKKHTTARRTVPAVEETRTGKKEQQNNGLEDEEEDQGGPAFAFHRLLKDIGTHVSSTKNFWKRLPYEVCNNDVAVIETVQNSSCWNGSALASYGKEVMRDGLKNQKRNPEVPVDVTRPSSLLNEQVYALRALINLLKNAYQGLDVEWDMEEVFHGGESSGAGAIASSGDGSGDEDSDSSGGYMSSTSPPPPPPVGGNGAATTAINAAGTTTPSPTRTATDPSDGGSDSGSSAGHKVKPTLQKALATYLLPVVAVWFGGSFLEWIL</sequence>
<evidence type="ECO:0000313" key="16">
    <source>
        <dbReference type="Proteomes" id="UP001160148"/>
    </source>
</evidence>
<evidence type="ECO:0000256" key="1">
    <source>
        <dbReference type="ARBA" id="ARBA00004609"/>
    </source>
</evidence>
<evidence type="ECO:0000256" key="13">
    <source>
        <dbReference type="SAM" id="MobiDB-lite"/>
    </source>
</evidence>
<accession>A0AAV0VJ15</accession>
<proteinExistence type="inferred from homology"/>
<gene>
    <name evidence="15" type="ORF">MEUPH1_LOCUS1320</name>
</gene>
<evidence type="ECO:0000256" key="6">
    <source>
        <dbReference type="ARBA" id="ARBA00022974"/>
    </source>
</evidence>
<reference evidence="15 16" key="1">
    <citation type="submission" date="2023-01" db="EMBL/GenBank/DDBJ databases">
        <authorList>
            <person name="Whitehead M."/>
        </authorList>
    </citation>
    <scope>NUCLEOTIDE SEQUENCE [LARGE SCALE GENOMIC DNA]</scope>
</reference>
<dbReference type="GO" id="GO:0009966">
    <property type="term" value="P:regulation of signal transduction"/>
    <property type="evidence" value="ECO:0007669"/>
    <property type="project" value="InterPro"/>
</dbReference>
<evidence type="ECO:0000256" key="5">
    <source>
        <dbReference type="ARBA" id="ARBA00022729"/>
    </source>
</evidence>
<feature type="compositionally biased region" description="Basic and acidic residues" evidence="13">
    <location>
        <begin position="377"/>
        <end position="386"/>
    </location>
</feature>
<feature type="region of interest" description="Disordered" evidence="13">
    <location>
        <begin position="552"/>
        <end position="629"/>
    </location>
</feature>
<evidence type="ECO:0000256" key="12">
    <source>
        <dbReference type="RuleBase" id="RU003519"/>
    </source>
</evidence>
<dbReference type="GO" id="GO:0098552">
    <property type="term" value="C:side of membrane"/>
    <property type="evidence" value="ECO:0007669"/>
    <property type="project" value="UniProtKB-KW"/>
</dbReference>
<evidence type="ECO:0000256" key="10">
    <source>
        <dbReference type="ARBA" id="ARBA00023288"/>
    </source>
</evidence>
<keyword evidence="6 12" id="KW-0654">Proteoglycan</keyword>
<dbReference type="Pfam" id="PF01153">
    <property type="entry name" value="Glypican"/>
    <property type="match status" value="2"/>
</dbReference>
<dbReference type="GO" id="GO:1905475">
    <property type="term" value="P:regulation of protein localization to membrane"/>
    <property type="evidence" value="ECO:0007669"/>
    <property type="project" value="TreeGrafter"/>
</dbReference>
<evidence type="ECO:0000256" key="9">
    <source>
        <dbReference type="ARBA" id="ARBA00023207"/>
    </source>
</evidence>
<feature type="region of interest" description="Disordered" evidence="13">
    <location>
        <begin position="367"/>
        <end position="430"/>
    </location>
</feature>
<keyword evidence="5 14" id="KW-0732">Signal</keyword>
<feature type="compositionally biased region" description="Basic residues" evidence="13">
    <location>
        <begin position="392"/>
        <end position="401"/>
    </location>
</feature>
<evidence type="ECO:0000256" key="11">
    <source>
        <dbReference type="RuleBase" id="RU003518"/>
    </source>
</evidence>
<keyword evidence="7 12" id="KW-0472">Membrane</keyword>
<comment type="caution">
    <text evidence="15">The sequence shown here is derived from an EMBL/GenBank/DDBJ whole genome shotgun (WGS) entry which is preliminary data.</text>
</comment>
<comment type="similarity">
    <text evidence="2 11">Belongs to the glypican family.</text>
</comment>
<dbReference type="EMBL" id="CARXXK010000001">
    <property type="protein sequence ID" value="CAI6344148.1"/>
    <property type="molecule type" value="Genomic_DNA"/>
</dbReference>
<dbReference type="GO" id="GO:0005576">
    <property type="term" value="C:extracellular region"/>
    <property type="evidence" value="ECO:0007669"/>
    <property type="project" value="TreeGrafter"/>
</dbReference>
<comment type="function">
    <text evidence="12">Cell surface proteoglycan.</text>
</comment>
<feature type="compositionally biased region" description="Basic and acidic residues" evidence="13">
    <location>
        <begin position="409"/>
        <end position="418"/>
    </location>
</feature>
<dbReference type="AlphaFoldDB" id="A0AAV0VJ15"/>
<evidence type="ECO:0008006" key="17">
    <source>
        <dbReference type="Google" id="ProtNLM"/>
    </source>
</evidence>
<evidence type="ECO:0000313" key="15">
    <source>
        <dbReference type="EMBL" id="CAI6344148.1"/>
    </source>
</evidence>
<organism evidence="15 16">
    <name type="scientific">Macrosiphum euphorbiae</name>
    <name type="common">potato aphid</name>
    <dbReference type="NCBI Taxonomy" id="13131"/>
    <lineage>
        <taxon>Eukaryota</taxon>
        <taxon>Metazoa</taxon>
        <taxon>Ecdysozoa</taxon>
        <taxon>Arthropoda</taxon>
        <taxon>Hexapoda</taxon>
        <taxon>Insecta</taxon>
        <taxon>Pterygota</taxon>
        <taxon>Neoptera</taxon>
        <taxon>Paraneoptera</taxon>
        <taxon>Hemiptera</taxon>
        <taxon>Sternorrhyncha</taxon>
        <taxon>Aphidomorpha</taxon>
        <taxon>Aphidoidea</taxon>
        <taxon>Aphididae</taxon>
        <taxon>Macrosiphini</taxon>
        <taxon>Macrosiphum</taxon>
    </lineage>
</organism>
<dbReference type="PANTHER" id="PTHR10822:SF30">
    <property type="entry name" value="DALLY-LIKE, ISOFORM A"/>
    <property type="match status" value="1"/>
</dbReference>
<dbReference type="GO" id="GO:0005886">
    <property type="term" value="C:plasma membrane"/>
    <property type="evidence" value="ECO:0007669"/>
    <property type="project" value="UniProtKB-SubCell"/>
</dbReference>